<dbReference type="Pfam" id="PF23793">
    <property type="entry name" value="LysC"/>
    <property type="match status" value="1"/>
</dbReference>
<reference evidence="1 2" key="1">
    <citation type="journal article" date="2015" name="Genome Announc.">
        <title>Genome sequencing of 18 francisella strains to aid in assay development and testing.</title>
        <authorList>
            <person name="Johnson S.L."/>
            <person name="Daligault H.E."/>
            <person name="Davenport K.W."/>
            <person name="Coyne S.R."/>
            <person name="Frey K.G."/>
            <person name="Koroleva G.I."/>
            <person name="Broomall S.M."/>
            <person name="Bishop-Lilly K.A."/>
            <person name="Bruce D.C."/>
            <person name="Chertkov O."/>
            <person name="Freitas T."/>
            <person name="Jaissle J."/>
            <person name="Ladner J.T."/>
            <person name="Rosenzweig C.N."/>
            <person name="Gibbons H.S."/>
            <person name="Palacios G.F."/>
            <person name="Redden C.L."/>
            <person name="Xu Y."/>
            <person name="Minogue T.D."/>
            <person name="Chain P.S."/>
        </authorList>
    </citation>
    <scope>NUCLEOTIDE SEQUENCE [LARGE SCALE GENOMIC DNA]</scope>
    <source>
        <strain evidence="1 2">GA01-2794</strain>
    </source>
</reference>
<protein>
    <submittedName>
        <fullName evidence="1">Putative lipoprotein</fullName>
    </submittedName>
</protein>
<organism evidence="1 2">
    <name type="scientific">Francisella philomiragia</name>
    <dbReference type="NCBI Taxonomy" id="28110"/>
    <lineage>
        <taxon>Bacteria</taxon>
        <taxon>Pseudomonadati</taxon>
        <taxon>Pseudomonadota</taxon>
        <taxon>Gammaproteobacteria</taxon>
        <taxon>Thiotrichales</taxon>
        <taxon>Francisellaceae</taxon>
        <taxon>Francisella</taxon>
    </lineage>
</organism>
<dbReference type="AlphaFoldDB" id="A0A0B6D7H3"/>
<dbReference type="InterPro" id="IPR058979">
    <property type="entry name" value="LysC-like"/>
</dbReference>
<evidence type="ECO:0000313" key="1">
    <source>
        <dbReference type="EMBL" id="AJI53608.1"/>
    </source>
</evidence>
<dbReference type="OrthoDB" id="9948122at2"/>
<dbReference type="Proteomes" id="UP000031830">
    <property type="component" value="Chromosome"/>
</dbReference>
<dbReference type="EMBL" id="CP009440">
    <property type="protein sequence ID" value="AJI53608.1"/>
    <property type="molecule type" value="Genomic_DNA"/>
</dbReference>
<gene>
    <name evidence="1" type="ORF">LA55_1238</name>
</gene>
<proteinExistence type="predicted"/>
<dbReference type="RefSeq" id="WP_044526369.1">
    <property type="nucleotide sequence ID" value="NZ_CP009440.1"/>
</dbReference>
<name>A0A0B6D7H3_9GAMM</name>
<sequence>MKQLKLISIGFVLILLNSCSLFNTVRVTPLSSPYLTQKVKPAYYTIDTYGDVIMSLISTREALTICNMKLDKIKELNDKNQEI</sequence>
<evidence type="ECO:0000313" key="2">
    <source>
        <dbReference type="Proteomes" id="UP000031830"/>
    </source>
</evidence>
<keyword evidence="1" id="KW-0449">Lipoprotein</keyword>
<dbReference type="KEGG" id="fpz:LA55_1238"/>
<accession>A0A0B6D7H3</accession>